<name>A0A168PW64_ABSGL</name>
<feature type="compositionally biased region" description="Acidic residues" evidence="1">
    <location>
        <begin position="262"/>
        <end position="272"/>
    </location>
</feature>
<accession>A0A168PW64</accession>
<feature type="region of interest" description="Disordered" evidence="1">
    <location>
        <begin position="261"/>
        <end position="369"/>
    </location>
</feature>
<dbReference type="InterPro" id="IPR009072">
    <property type="entry name" value="Histone-fold"/>
</dbReference>
<organism evidence="2">
    <name type="scientific">Absidia glauca</name>
    <name type="common">Pin mould</name>
    <dbReference type="NCBI Taxonomy" id="4829"/>
    <lineage>
        <taxon>Eukaryota</taxon>
        <taxon>Fungi</taxon>
        <taxon>Fungi incertae sedis</taxon>
        <taxon>Mucoromycota</taxon>
        <taxon>Mucoromycotina</taxon>
        <taxon>Mucoromycetes</taxon>
        <taxon>Mucorales</taxon>
        <taxon>Cunninghamellaceae</taxon>
        <taxon>Absidia</taxon>
    </lineage>
</organism>
<feature type="region of interest" description="Disordered" evidence="1">
    <location>
        <begin position="769"/>
        <end position="803"/>
    </location>
</feature>
<evidence type="ECO:0000313" key="2">
    <source>
        <dbReference type="EMBL" id="SAM03088.1"/>
    </source>
</evidence>
<keyword evidence="3" id="KW-1185">Reference proteome</keyword>
<feature type="compositionally biased region" description="Polar residues" evidence="1">
    <location>
        <begin position="614"/>
        <end position="625"/>
    </location>
</feature>
<dbReference type="AlphaFoldDB" id="A0A168PW64"/>
<dbReference type="OrthoDB" id="5382203at2759"/>
<dbReference type="Proteomes" id="UP000078561">
    <property type="component" value="Unassembled WGS sequence"/>
</dbReference>
<feature type="compositionally biased region" description="Polar residues" evidence="1">
    <location>
        <begin position="653"/>
        <end position="683"/>
    </location>
</feature>
<dbReference type="Gene3D" id="1.10.20.10">
    <property type="entry name" value="Histone, subunit A"/>
    <property type="match status" value="1"/>
</dbReference>
<feature type="compositionally biased region" description="Polar residues" evidence="1">
    <location>
        <begin position="405"/>
        <end position="428"/>
    </location>
</feature>
<evidence type="ECO:0000256" key="1">
    <source>
        <dbReference type="SAM" id="MobiDB-lite"/>
    </source>
</evidence>
<protein>
    <submittedName>
        <fullName evidence="2">Uncharacterized protein</fullName>
    </submittedName>
</protein>
<feature type="compositionally biased region" description="Polar residues" evidence="1">
    <location>
        <begin position="301"/>
        <end position="310"/>
    </location>
</feature>
<feature type="compositionally biased region" description="Polar residues" evidence="1">
    <location>
        <begin position="783"/>
        <end position="798"/>
    </location>
</feature>
<evidence type="ECO:0000313" key="3">
    <source>
        <dbReference type="Proteomes" id="UP000078561"/>
    </source>
</evidence>
<reference evidence="2" key="1">
    <citation type="submission" date="2016-04" db="EMBL/GenBank/DDBJ databases">
        <authorList>
            <person name="Evans L.H."/>
            <person name="Alamgir A."/>
            <person name="Owens N."/>
            <person name="Weber N.D."/>
            <person name="Virtaneva K."/>
            <person name="Barbian K."/>
            <person name="Babar A."/>
            <person name="Rosenke K."/>
        </authorList>
    </citation>
    <scope>NUCLEOTIDE SEQUENCE [LARGE SCALE GENOMIC DNA]</scope>
    <source>
        <strain evidence="2">CBS 101.48</strain>
    </source>
</reference>
<feature type="region of interest" description="Disordered" evidence="1">
    <location>
        <begin position="403"/>
        <end position="690"/>
    </location>
</feature>
<feature type="compositionally biased region" description="Polar residues" evidence="1">
    <location>
        <begin position="554"/>
        <end position="567"/>
    </location>
</feature>
<dbReference type="InParanoid" id="A0A168PW64"/>
<dbReference type="STRING" id="4829.A0A168PW64"/>
<dbReference type="GO" id="GO:0046982">
    <property type="term" value="F:protein heterodimerization activity"/>
    <property type="evidence" value="ECO:0007669"/>
    <property type="project" value="InterPro"/>
</dbReference>
<feature type="region of interest" description="Disordered" evidence="1">
    <location>
        <begin position="220"/>
        <end position="246"/>
    </location>
</feature>
<feature type="compositionally biased region" description="Polar residues" evidence="1">
    <location>
        <begin position="332"/>
        <end position="341"/>
    </location>
</feature>
<dbReference type="EMBL" id="LT554051">
    <property type="protein sequence ID" value="SAM03088.1"/>
    <property type="molecule type" value="Genomic_DNA"/>
</dbReference>
<sequence>MTKYQYVCQRAANAIVSEIGPYQISSDALQSINQFLDQVLMLLLERTQSFDLSIIKSQVLTLLPLSLGKNAIVEAELEVKTYSETSVIDYPLYERMRSFHSTTFPLDHISNSLRQQCIDHCTLANKASDSPTSSDGDKGDGQGVAISPMVIIYITTVLEHMAEYILTTIAVTAEHEDTEYIRVKEVYLALLDDVQVGDLFQQTDIRTKLEKRVISYQRTTTLPSPAPSPAMSYSVSQDTFDHHHHHTPELYSDYRQSIQDDNVNDIDDDDFSSEPPPSAHTQTSFSIKSTQSSPFYRPVSVLSNGTTATNRSTSSSKKGFRFFGKKDKRSSVASHSTANTNHQKDHHRRTMSPPPSAPGYSPSSVQVYDPDAPALDFEDLIRSGNTMKVSLTPNRLRSIEVKSTVYEQNPSSSSPITKGKTSAISMPSPSNPLPPIAAPFENPRAAPKPPVTHYQPNLAPNLQQTPPLTPDSSIASRMSNTRSPPPSFDDGQRSPKQQPHRTYINNKYIKQPPPAPLQLVSRTNQHEQQQHRKQLSVDTVGDDVCAMNLPSPPNTTDCHPSSTTFSALSDHPTPSTSTPSTPGSSSHPPTSIVPSPLRSSTPPIPSTATTTSPLVGSSTAATISSKDPKITSPRTMMRRRTTRPLSQMIVEEANQTGSVDQENDTSSKATQLSNNDVPTGQTTAPPPPRTIDEGIVVPLQDEDTTFKAASTTSCDRRDRILQLLQQQRKPTMVDSSMQTDALPGIPSLASLLKRSSLSMKTDVPTLVVPDEQEKGRTPRPGSDRSTVYTLDGGSTTGSERGLVDGDEEWFMRDEDWEDTQDQDSAMAEWLLGEN</sequence>
<feature type="compositionally biased region" description="Polar residues" evidence="1">
    <location>
        <begin position="279"/>
        <end position="294"/>
    </location>
</feature>
<gene>
    <name evidence="2" type="primary">ABSGL_08906.1 scaffold 10588</name>
</gene>
<feature type="compositionally biased region" description="Low complexity" evidence="1">
    <location>
        <begin position="572"/>
        <end position="590"/>
    </location>
</feature>
<feature type="compositionally biased region" description="Polar residues" evidence="1">
    <location>
        <begin position="454"/>
        <end position="482"/>
    </location>
</feature>
<dbReference type="OMA" id="HAHREMA"/>
<proteinExistence type="predicted"/>